<dbReference type="GO" id="GO:0003677">
    <property type="term" value="F:DNA binding"/>
    <property type="evidence" value="ECO:0007669"/>
    <property type="project" value="UniProtKB-KW"/>
</dbReference>
<dbReference type="GO" id="GO:1901135">
    <property type="term" value="P:carbohydrate derivative metabolic process"/>
    <property type="evidence" value="ECO:0007669"/>
    <property type="project" value="InterPro"/>
</dbReference>
<dbReference type="InterPro" id="IPR009057">
    <property type="entry name" value="Homeodomain-like_sf"/>
</dbReference>
<feature type="domain" description="HTH rpiR-type" evidence="4">
    <location>
        <begin position="2"/>
        <end position="78"/>
    </location>
</feature>
<accession>A0A5R9A4F3</accession>
<dbReference type="AlphaFoldDB" id="A0A5R9A4F3"/>
<dbReference type="Pfam" id="PF01418">
    <property type="entry name" value="HTH_6"/>
    <property type="match status" value="1"/>
</dbReference>
<keyword evidence="3" id="KW-0804">Transcription</keyword>
<dbReference type="SUPFAM" id="SSF46689">
    <property type="entry name" value="Homeodomain-like"/>
    <property type="match status" value="1"/>
</dbReference>
<dbReference type="Pfam" id="PF01380">
    <property type="entry name" value="SIS"/>
    <property type="match status" value="1"/>
</dbReference>
<proteinExistence type="predicted"/>
<evidence type="ECO:0000313" key="6">
    <source>
        <dbReference type="Proteomes" id="UP000307510"/>
    </source>
</evidence>
<dbReference type="EMBL" id="VASG01000004">
    <property type="protein sequence ID" value="TLP73508.1"/>
    <property type="molecule type" value="Genomic_DNA"/>
</dbReference>
<dbReference type="InterPro" id="IPR047640">
    <property type="entry name" value="RpiR-like"/>
</dbReference>
<dbReference type="CDD" id="cd05013">
    <property type="entry name" value="SIS_RpiR"/>
    <property type="match status" value="1"/>
</dbReference>
<dbReference type="Proteomes" id="UP000307510">
    <property type="component" value="Unassembled WGS sequence"/>
</dbReference>
<evidence type="ECO:0000313" key="5">
    <source>
        <dbReference type="EMBL" id="TLP73508.1"/>
    </source>
</evidence>
<evidence type="ECO:0000256" key="1">
    <source>
        <dbReference type="ARBA" id="ARBA00023015"/>
    </source>
</evidence>
<evidence type="ECO:0000259" key="4">
    <source>
        <dbReference type="PROSITE" id="PS51071"/>
    </source>
</evidence>
<gene>
    <name evidence="5" type="ORF">FEA48_14795</name>
</gene>
<evidence type="ECO:0000256" key="2">
    <source>
        <dbReference type="ARBA" id="ARBA00023125"/>
    </source>
</evidence>
<dbReference type="InterPro" id="IPR035472">
    <property type="entry name" value="RpiR-like_SIS"/>
</dbReference>
<dbReference type="PANTHER" id="PTHR30514:SF18">
    <property type="entry name" value="RPIR-FAMILY TRANSCRIPTIONAL REGULATOR"/>
    <property type="match status" value="1"/>
</dbReference>
<dbReference type="InterPro" id="IPR036388">
    <property type="entry name" value="WH-like_DNA-bd_sf"/>
</dbReference>
<dbReference type="SUPFAM" id="SSF53697">
    <property type="entry name" value="SIS domain"/>
    <property type="match status" value="1"/>
</dbReference>
<reference evidence="5 6" key="1">
    <citation type="submission" date="2019-05" db="EMBL/GenBank/DDBJ databases">
        <authorList>
            <person name="Moore K."/>
            <person name="O'Neill P."/>
            <person name="Farbos A."/>
            <person name="Studholme D.J."/>
        </authorList>
    </citation>
    <scope>NUCLEOTIDE SEQUENCE [LARGE SCALE GENOMIC DNA]</scope>
    <source>
        <strain evidence="5 6">DSM 9128</strain>
    </source>
</reference>
<dbReference type="InterPro" id="IPR046348">
    <property type="entry name" value="SIS_dom_sf"/>
</dbReference>
<evidence type="ECO:0000256" key="3">
    <source>
        <dbReference type="ARBA" id="ARBA00023163"/>
    </source>
</evidence>
<dbReference type="PROSITE" id="PS51071">
    <property type="entry name" value="HTH_RPIR"/>
    <property type="match status" value="1"/>
</dbReference>
<keyword evidence="2" id="KW-0238">DNA-binding</keyword>
<protein>
    <submittedName>
        <fullName evidence="5">MurR/RpiR family transcriptional regulator</fullName>
    </submittedName>
</protein>
<dbReference type="Gene3D" id="1.10.10.10">
    <property type="entry name" value="Winged helix-like DNA-binding domain superfamily/Winged helix DNA-binding domain"/>
    <property type="match status" value="1"/>
</dbReference>
<dbReference type="PANTHER" id="PTHR30514">
    <property type="entry name" value="GLUCOKINASE"/>
    <property type="match status" value="1"/>
</dbReference>
<dbReference type="RefSeq" id="WP_138214482.1">
    <property type="nucleotide sequence ID" value="NZ_VASG01000004.1"/>
</dbReference>
<organism evidence="5 6">
    <name type="scientific">Pseudomonas nitroreducens</name>
    <dbReference type="NCBI Taxonomy" id="46680"/>
    <lineage>
        <taxon>Bacteria</taxon>
        <taxon>Pseudomonadati</taxon>
        <taxon>Pseudomonadota</taxon>
        <taxon>Gammaproteobacteria</taxon>
        <taxon>Pseudomonadales</taxon>
        <taxon>Pseudomonadaceae</taxon>
        <taxon>Pseudomonas</taxon>
    </lineage>
</organism>
<dbReference type="Gene3D" id="3.40.50.10490">
    <property type="entry name" value="Glucose-6-phosphate isomerase like protein, domain 1"/>
    <property type="match status" value="1"/>
</dbReference>
<dbReference type="GO" id="GO:0097367">
    <property type="term" value="F:carbohydrate derivative binding"/>
    <property type="evidence" value="ECO:0007669"/>
    <property type="project" value="InterPro"/>
</dbReference>
<sequence>MLTLKDRLNTPEVELTKAERKVLRALLDDYPRAGLGPMSRLARQAGVSDPSILRLVKKLGFSGYSDFQNALMAEVDDRLRSPRTLLAGRREGMSRDDVWSNYLSDASEGIQRTLALTQADDVRLLGDWLLDPKLRVLCHGGRFSRFLAGYLVAHLRMLRSGCLLLDDGAALPDQLGDIDRQTLVVVFDYRRYQAQALGVTRAAKARGARVVLFTDIYDSPLREFADLIISAPVESPSPFDTLVPTMAQVEALIASLVARMDGQLDERLEGIDHLRAAFGSHILEE</sequence>
<dbReference type="InterPro" id="IPR001347">
    <property type="entry name" value="SIS_dom"/>
</dbReference>
<reference evidence="6" key="2">
    <citation type="submission" date="2019-06" db="EMBL/GenBank/DDBJ databases">
        <title>AzeR, a transcriptional regulator that responds to azelaic acid in Pseudomonas nitroreducens.</title>
        <authorList>
            <person name="Bez C."/>
            <person name="Javvadi S.G."/>
            <person name="Bertani I."/>
            <person name="Devescovi G."/>
            <person name="Studholme D.J."/>
            <person name="Geller A."/>
            <person name="Levy A."/>
            <person name="Venturi V."/>
        </authorList>
    </citation>
    <scope>NUCLEOTIDE SEQUENCE [LARGE SCALE GENOMIC DNA]</scope>
    <source>
        <strain evidence="6">DSM 9128</strain>
    </source>
</reference>
<dbReference type="GO" id="GO:0003700">
    <property type="term" value="F:DNA-binding transcription factor activity"/>
    <property type="evidence" value="ECO:0007669"/>
    <property type="project" value="InterPro"/>
</dbReference>
<name>A0A5R9A4F3_PSENT</name>
<keyword evidence="1" id="KW-0805">Transcription regulation</keyword>
<dbReference type="InterPro" id="IPR000281">
    <property type="entry name" value="HTH_RpiR"/>
</dbReference>
<comment type="caution">
    <text evidence="5">The sequence shown here is derived from an EMBL/GenBank/DDBJ whole genome shotgun (WGS) entry which is preliminary data.</text>
</comment>